<reference evidence="2" key="1">
    <citation type="submission" date="2023-06" db="EMBL/GenBank/DDBJ databases">
        <authorList>
            <person name="Delattre M."/>
        </authorList>
    </citation>
    <scope>NUCLEOTIDE SEQUENCE</scope>
    <source>
        <strain evidence="2">AF72</strain>
    </source>
</reference>
<evidence type="ECO:0000313" key="2">
    <source>
        <dbReference type="EMBL" id="CAJ0577928.1"/>
    </source>
</evidence>
<keyword evidence="1" id="KW-0175">Coiled coil</keyword>
<dbReference type="EMBL" id="CATQJA010002652">
    <property type="protein sequence ID" value="CAJ0577928.1"/>
    <property type="molecule type" value="Genomic_DNA"/>
</dbReference>
<dbReference type="AlphaFoldDB" id="A0AA36D177"/>
<evidence type="ECO:0000313" key="3">
    <source>
        <dbReference type="Proteomes" id="UP001177023"/>
    </source>
</evidence>
<comment type="caution">
    <text evidence="2">The sequence shown here is derived from an EMBL/GenBank/DDBJ whole genome shotgun (WGS) entry which is preliminary data.</text>
</comment>
<feature type="coiled-coil region" evidence="1">
    <location>
        <begin position="115"/>
        <end position="163"/>
    </location>
</feature>
<feature type="non-terminal residue" evidence="2">
    <location>
        <position position="178"/>
    </location>
</feature>
<protein>
    <submittedName>
        <fullName evidence="2">Uncharacterized protein</fullName>
    </submittedName>
</protein>
<proteinExistence type="predicted"/>
<dbReference type="Proteomes" id="UP001177023">
    <property type="component" value="Unassembled WGS sequence"/>
</dbReference>
<sequence length="178" mass="20108">MVLSGSQGRLVVAVAGCLGLLLYHLHVQDLDQAAKELSAHLLSCQEQTESIVARLQVMFEHRQLASELLGRERRGIETERQAFETRNDLNNCQADPAAFNSPPTVPPPQNLTEALLLREKEILQLKENLEQLQHVLEQRAQEIDKLHQEAQEVQKNAEECQNKLSLQAAVGFLNLKRF</sequence>
<gene>
    <name evidence="2" type="ORF">MSPICULIGERA_LOCUS16192</name>
</gene>
<accession>A0AA36D177</accession>
<keyword evidence="3" id="KW-1185">Reference proteome</keyword>
<evidence type="ECO:0000256" key="1">
    <source>
        <dbReference type="SAM" id="Coils"/>
    </source>
</evidence>
<organism evidence="2 3">
    <name type="scientific">Mesorhabditis spiculigera</name>
    <dbReference type="NCBI Taxonomy" id="96644"/>
    <lineage>
        <taxon>Eukaryota</taxon>
        <taxon>Metazoa</taxon>
        <taxon>Ecdysozoa</taxon>
        <taxon>Nematoda</taxon>
        <taxon>Chromadorea</taxon>
        <taxon>Rhabditida</taxon>
        <taxon>Rhabditina</taxon>
        <taxon>Rhabditomorpha</taxon>
        <taxon>Rhabditoidea</taxon>
        <taxon>Rhabditidae</taxon>
        <taxon>Mesorhabditinae</taxon>
        <taxon>Mesorhabditis</taxon>
    </lineage>
</organism>
<name>A0AA36D177_9BILA</name>